<dbReference type="Pfam" id="PF24780">
    <property type="entry name" value="WD40_MABP1-WDR62_1st"/>
    <property type="match status" value="1"/>
</dbReference>
<evidence type="ECO:0000313" key="7">
    <source>
        <dbReference type="EMBL" id="KAK6182957.1"/>
    </source>
</evidence>
<feature type="region of interest" description="Disordered" evidence="4">
    <location>
        <begin position="1229"/>
        <end position="1511"/>
    </location>
</feature>
<dbReference type="GO" id="GO:0043124">
    <property type="term" value="P:negative regulation of canonical NF-kappaB signal transduction"/>
    <property type="evidence" value="ECO:0007669"/>
    <property type="project" value="TreeGrafter"/>
</dbReference>
<keyword evidence="8" id="KW-1185">Reference proteome</keyword>
<feature type="repeat" description="WD" evidence="3">
    <location>
        <begin position="455"/>
        <end position="496"/>
    </location>
</feature>
<dbReference type="PROSITE" id="PS50082">
    <property type="entry name" value="WD_REPEATS_2"/>
    <property type="match status" value="3"/>
</dbReference>
<evidence type="ECO:0000256" key="4">
    <source>
        <dbReference type="SAM" id="MobiDB-lite"/>
    </source>
</evidence>
<dbReference type="SMART" id="SM00320">
    <property type="entry name" value="WD40"/>
    <property type="match status" value="12"/>
</dbReference>
<dbReference type="Proteomes" id="UP001347796">
    <property type="component" value="Unassembled WGS sequence"/>
</dbReference>
<evidence type="ECO:0008006" key="9">
    <source>
        <dbReference type="Google" id="ProtNLM"/>
    </source>
</evidence>
<feature type="domain" description="MABP1/WDR62 second WD40" evidence="6">
    <location>
        <begin position="371"/>
        <end position="711"/>
    </location>
</feature>
<protein>
    <recommendedName>
        <fullName evidence="9">Mitogen-activated protein kinase-binding protein 1</fullName>
    </recommendedName>
</protein>
<proteinExistence type="predicted"/>
<feature type="compositionally biased region" description="Acidic residues" evidence="4">
    <location>
        <begin position="1015"/>
        <end position="1036"/>
    </location>
</feature>
<dbReference type="Gene3D" id="2.130.10.10">
    <property type="entry name" value="YVTN repeat-like/Quinoprotein amine dehydrogenase"/>
    <property type="match status" value="3"/>
</dbReference>
<feature type="repeat" description="WD" evidence="3">
    <location>
        <begin position="116"/>
        <end position="159"/>
    </location>
</feature>
<feature type="compositionally biased region" description="Basic residues" evidence="4">
    <location>
        <begin position="1346"/>
        <end position="1355"/>
    </location>
</feature>
<feature type="compositionally biased region" description="Polar residues" evidence="4">
    <location>
        <begin position="814"/>
        <end position="824"/>
    </location>
</feature>
<dbReference type="Pfam" id="PF24782">
    <property type="entry name" value="WD40_MABP1-WDR62_2nd"/>
    <property type="match status" value="1"/>
</dbReference>
<feature type="compositionally biased region" description="Polar residues" evidence="4">
    <location>
        <begin position="1401"/>
        <end position="1418"/>
    </location>
</feature>
<name>A0AAN8JQM5_PATCE</name>
<evidence type="ECO:0000256" key="1">
    <source>
        <dbReference type="ARBA" id="ARBA00022574"/>
    </source>
</evidence>
<dbReference type="GO" id="GO:0005737">
    <property type="term" value="C:cytoplasm"/>
    <property type="evidence" value="ECO:0007669"/>
    <property type="project" value="TreeGrafter"/>
</dbReference>
<feature type="compositionally biased region" description="Polar residues" evidence="4">
    <location>
        <begin position="1558"/>
        <end position="1567"/>
    </location>
</feature>
<gene>
    <name evidence="7" type="ORF">SNE40_010522</name>
</gene>
<keyword evidence="2" id="KW-0677">Repeat</keyword>
<feature type="region of interest" description="Disordered" evidence="4">
    <location>
        <begin position="1532"/>
        <end position="1579"/>
    </location>
</feature>
<dbReference type="InterPro" id="IPR001680">
    <property type="entry name" value="WD40_rpt"/>
</dbReference>
<dbReference type="InterPro" id="IPR056161">
    <property type="entry name" value="WD40_MABP1-WDR62_1st"/>
</dbReference>
<dbReference type="PROSITE" id="PS50294">
    <property type="entry name" value="WD_REPEATS_REGION"/>
    <property type="match status" value="1"/>
</dbReference>
<keyword evidence="1 3" id="KW-0853">WD repeat</keyword>
<dbReference type="SUPFAM" id="SSF50978">
    <property type="entry name" value="WD40 repeat-like"/>
    <property type="match status" value="2"/>
</dbReference>
<feature type="compositionally biased region" description="Polar residues" evidence="4">
    <location>
        <begin position="1356"/>
        <end position="1370"/>
    </location>
</feature>
<evidence type="ECO:0000259" key="5">
    <source>
        <dbReference type="Pfam" id="PF24780"/>
    </source>
</evidence>
<comment type="caution">
    <text evidence="7">The sequence shown here is derived from an EMBL/GenBank/DDBJ whole genome shotgun (WGS) entry which is preliminary data.</text>
</comment>
<feature type="compositionally biased region" description="Polar residues" evidence="4">
    <location>
        <begin position="1172"/>
        <end position="1185"/>
    </location>
</feature>
<feature type="domain" description="MABP1/WDR62 first WD40" evidence="5">
    <location>
        <begin position="40"/>
        <end position="364"/>
    </location>
</feature>
<reference evidence="7 8" key="1">
    <citation type="submission" date="2024-01" db="EMBL/GenBank/DDBJ databases">
        <title>The genome of the rayed Mediterranean limpet Patella caerulea (Linnaeus, 1758).</title>
        <authorList>
            <person name="Anh-Thu Weber A."/>
            <person name="Halstead-Nussloch G."/>
        </authorList>
    </citation>
    <scope>NUCLEOTIDE SEQUENCE [LARGE SCALE GENOMIC DNA]</scope>
    <source>
        <strain evidence="7">AATW-2023a</strain>
        <tissue evidence="7">Whole specimen</tissue>
    </source>
</reference>
<feature type="compositionally biased region" description="Basic and acidic residues" evidence="4">
    <location>
        <begin position="1532"/>
        <end position="1557"/>
    </location>
</feature>
<accession>A0AAN8JQM5</accession>
<dbReference type="InterPro" id="IPR056162">
    <property type="entry name" value="WD40_MABP1-WDR62_2nd"/>
</dbReference>
<dbReference type="EMBL" id="JAZGQO010000007">
    <property type="protein sequence ID" value="KAK6182957.1"/>
    <property type="molecule type" value="Genomic_DNA"/>
</dbReference>
<dbReference type="InterPro" id="IPR036322">
    <property type="entry name" value="WD40_repeat_dom_sf"/>
</dbReference>
<dbReference type="InterPro" id="IPR015943">
    <property type="entry name" value="WD40/YVTN_repeat-like_dom_sf"/>
</dbReference>
<organism evidence="7 8">
    <name type="scientific">Patella caerulea</name>
    <name type="common">Rayed Mediterranean limpet</name>
    <dbReference type="NCBI Taxonomy" id="87958"/>
    <lineage>
        <taxon>Eukaryota</taxon>
        <taxon>Metazoa</taxon>
        <taxon>Spiralia</taxon>
        <taxon>Lophotrochozoa</taxon>
        <taxon>Mollusca</taxon>
        <taxon>Gastropoda</taxon>
        <taxon>Patellogastropoda</taxon>
        <taxon>Patelloidea</taxon>
        <taxon>Patellidae</taxon>
        <taxon>Patella</taxon>
    </lineage>
</organism>
<feature type="compositionally biased region" description="Polar residues" evidence="4">
    <location>
        <begin position="1318"/>
        <end position="1336"/>
    </location>
</feature>
<evidence type="ECO:0000259" key="6">
    <source>
        <dbReference type="Pfam" id="PF24782"/>
    </source>
</evidence>
<evidence type="ECO:0000256" key="2">
    <source>
        <dbReference type="ARBA" id="ARBA00022737"/>
    </source>
</evidence>
<feature type="compositionally biased region" description="Polar residues" evidence="4">
    <location>
        <begin position="834"/>
        <end position="853"/>
    </location>
</feature>
<feature type="compositionally biased region" description="Polar residues" evidence="4">
    <location>
        <begin position="1467"/>
        <end position="1484"/>
    </location>
</feature>
<sequence>MDKPTRLRSPLVKRKSKILPVNQRVNLERVLGLTLSSNAGLTCDSNTGTIAYPAGCVVVLFNPKRKKQTHIFNSSKKTITAVAFSKDGKHLVTGEAGHLPAVRVWDVEDKSQVAEFHGHNFRVNCVAFFPNSKYIVSIGSQHDKMVNVWNWKTGNKVASNKISSKVSAVDFNEEGGCFVTVGHRHVKFWYLDCGKSKINAPRPLSGRNGILGDQKNNYFCDVACGRGKQASSTYCITQAGLLCEFNEKRLIDKWAELRTKSANCINVSEEYIFVGCAEGTVRIFSSQTLYFLSTIPYPHYLGVDVASAITPSHVVCNKETAKYPDAMAIAFDDLNRQLTCVYSDHSLYVWDVNDIKKVGKVRSFLYHSACIWGLDVYPVLDNNNSTLPPGSFLTSSGDDTVRVWNIEPQLPDNTLYKRNIYSNELLKIVYADPSYAFLCDGEYNQAGSTDKTDTTYDSKNGIRSIRVSPDGKQLATGDREGNIKIYDMHFMDDVRSIEAHDGDVLCLEYHYVPGGPKLLATASRDRLIHVFDAEQNYGLIQTLDDHSSSITAVKFASSDDKLKMLSCGADKSILFRNATMSPELQFNVDQHLASKATLYDMIIDPSHKFVATACQDRNVRIYSIAKAKQKKNYKGTQADDGVLLRLQLDPSGSYVATSCTDKSICIVDFYTGEVVATMYGHSEIVTGIQFTNDLKHIISVSSDGCIFIWKLSAEMTKHMRSRMDVVGKIPRETKSYDDLRRETNILPDALRLNIDDHIPVLDNQFKSPGKVLDIIQGTDTVDSGADKANLNLDYRFSVGELPNWAKVKMGDAMSETSDSSSEGNQPRGRWAQRADTNTSVYSQLDKSIDNSTSAEERRRFTSEANALQQQIADLRRETMVLNQQTNLQNIPIIDDDDVTNVDDEEEFFSSCINNRDSIDSDRPSWDPGECRSPLYSSNSLGRRLGGVGRKWGSRTSLNFDKNFTFEMEDNEDESRSDTPEVIYYPENDLDSVKSFGSSYSVFNKTNKPARKSGILDDDSESTEAVSLEDMEEEEDIGGLSNPSTPSEPDKYFLATTPDKEKFVKENFENVAFTPVAPEKFHKALDHLEEEMDSNIPRPFSPRLSISARFLSRAQQAGLRSTFAGIQKQENWFDMGWDGDDDIDDENKPPSPPTKLEANIHNFSKFDEKKTSPKSVLSTGQATSPTPKSPRRFWLTTNHSKLLRDEGLSLPKIPISKYMRTQIAVKTFDEEDEDALSTSSSSSSIRLRGSQPNLRNVRHDDKRRSTPNLRSSPVEVCKSPEGGKRGSGGVSYLRPTKSSKAKNLRSSSTSLLPGLGASTEVSQTNGLSKSTSLSNLITPKEEPQNNHQKRTLRKGKLSSSKLAQYASTPNLASVEEDDEEEPPTNLVNLGHLTKSVPDVNDLDTNSTASSNENHTNTLPTRRPNLRSRLSGLRKDRDSGGASIDKRVNKRSLSIGDRLSTDGHGQVRRSLSPSLNQNGKPNNSNGIMPPPLSSNVSRKKQPDSILKHSIKRRSQTELTLDEAKDILMGRSKSGREYFTKDSNTKKLNDSVNKSAEKPSDTNPKINMNNNKKDDSEEEPLPSVKDRIAKYYSHLTPDSKTKPEVVNHVSNHSPHNVTSVTTLNLNTSSHSQSDTGVESDTECEIKRPDKTTHHPRLSLVTVNQDIDNSVSLTTPVVSPCLDSTLSPVRINRSKLSLPVTPDYNSQDFLSNCSEAVADLEKAIQKLKQIHVQSCNIKDEKSNEIRALLGQTFHKAHHTFADLSAKTPTGEDNPPIPQINVQSESNVTKCTAEKELSEDDRVIDKASSLIEPLLQQLESRISARISDQIVEMVKNKLHSDHTIV</sequence>
<feature type="region of interest" description="Disordered" evidence="4">
    <location>
        <begin position="1137"/>
        <end position="1192"/>
    </location>
</feature>
<feature type="region of interest" description="Disordered" evidence="4">
    <location>
        <begin position="809"/>
        <end position="858"/>
    </location>
</feature>
<dbReference type="PANTHER" id="PTHR44813:SF1">
    <property type="entry name" value="MITOGEN-ACTIVATED PROTEIN KINASE-BINDING PROTEIN 1"/>
    <property type="match status" value="1"/>
</dbReference>
<dbReference type="PANTHER" id="PTHR44813">
    <property type="entry name" value="MITOGEN-ACTIVATED PROTEIN KINASE-BINDING PROTEIN 1"/>
    <property type="match status" value="1"/>
</dbReference>
<dbReference type="InterPro" id="IPR055292">
    <property type="entry name" value="MABP1"/>
</dbReference>
<evidence type="ECO:0000256" key="3">
    <source>
        <dbReference type="PROSITE-ProRule" id="PRU00221"/>
    </source>
</evidence>
<feature type="region of interest" description="Disordered" evidence="4">
    <location>
        <begin position="1007"/>
        <end position="1049"/>
    </location>
</feature>
<feature type="repeat" description="WD" evidence="3">
    <location>
        <begin position="678"/>
        <end position="719"/>
    </location>
</feature>
<feature type="compositionally biased region" description="Basic and acidic residues" evidence="4">
    <location>
        <begin position="1431"/>
        <end position="1445"/>
    </location>
</feature>
<dbReference type="GO" id="GO:0046330">
    <property type="term" value="P:positive regulation of JNK cascade"/>
    <property type="evidence" value="ECO:0007669"/>
    <property type="project" value="TreeGrafter"/>
</dbReference>
<evidence type="ECO:0000313" key="8">
    <source>
        <dbReference type="Proteomes" id="UP001347796"/>
    </source>
</evidence>